<comment type="catalytic activity">
    <reaction evidence="13">
        <text>a long-chain 2,3-saturated fatty acyl-CoA + oxidized [electron-transfer flavoprotein] + H(+) = a long-chain (2E)-enoyl-CoA + reduced [electron-transfer flavoprotein]</text>
        <dbReference type="Rhea" id="RHEA:17721"/>
        <dbReference type="Rhea" id="RHEA-COMP:10685"/>
        <dbReference type="Rhea" id="RHEA-COMP:10686"/>
        <dbReference type="ChEBI" id="CHEBI:15378"/>
        <dbReference type="ChEBI" id="CHEBI:57692"/>
        <dbReference type="ChEBI" id="CHEBI:58307"/>
        <dbReference type="ChEBI" id="CHEBI:83721"/>
        <dbReference type="ChEBI" id="CHEBI:83727"/>
        <dbReference type="EC" id="1.3.8.8"/>
    </reaction>
</comment>
<keyword evidence="7" id="KW-0285">Flavoprotein</keyword>
<dbReference type="SUPFAM" id="SSF47203">
    <property type="entry name" value="Acyl-CoA dehydrogenase C-terminal domain-like"/>
    <property type="match status" value="1"/>
</dbReference>
<evidence type="ECO:0000256" key="9">
    <source>
        <dbReference type="ARBA" id="ARBA00022832"/>
    </source>
</evidence>
<dbReference type="Pfam" id="PF00441">
    <property type="entry name" value="Acyl-CoA_dh_1"/>
    <property type="match status" value="1"/>
</dbReference>
<dbReference type="FunFam" id="1.20.140.10:FF:000009">
    <property type="entry name" value="Acyl-CoA dehydrogenase"/>
    <property type="match status" value="1"/>
</dbReference>
<comment type="cofactor">
    <cofactor evidence="1">
        <name>FAD</name>
        <dbReference type="ChEBI" id="CHEBI:57692"/>
    </cofactor>
</comment>
<dbReference type="InterPro" id="IPR037069">
    <property type="entry name" value="AcylCoA_DH/ox_N_sf"/>
</dbReference>
<dbReference type="InterPro" id="IPR046373">
    <property type="entry name" value="Acyl-CoA_Oxase/DH_mid-dom_sf"/>
</dbReference>
<feature type="domain" description="Acyl-CoA dehydrogenase/oxidase C-terminal" evidence="14">
    <location>
        <begin position="274"/>
        <end position="421"/>
    </location>
</feature>
<comment type="similarity">
    <text evidence="3">Belongs to the acyl-CoA dehydrogenase family.</text>
</comment>
<comment type="pathway">
    <text evidence="2">Lipid metabolism; fatty acid beta-oxidation.</text>
</comment>
<keyword evidence="8" id="KW-0274">FAD</keyword>
<dbReference type="PANTHER" id="PTHR48083">
    <property type="entry name" value="MEDIUM-CHAIN SPECIFIC ACYL-COA DEHYDROGENASE, MITOCHONDRIAL-RELATED"/>
    <property type="match status" value="1"/>
</dbReference>
<accession>A0A3B0YAH5</accession>
<evidence type="ECO:0000259" key="14">
    <source>
        <dbReference type="Pfam" id="PF00441"/>
    </source>
</evidence>
<evidence type="ECO:0000256" key="8">
    <source>
        <dbReference type="ARBA" id="ARBA00022827"/>
    </source>
</evidence>
<dbReference type="GO" id="GO:0050660">
    <property type="term" value="F:flavin adenine dinucleotide binding"/>
    <property type="evidence" value="ECO:0007669"/>
    <property type="project" value="InterPro"/>
</dbReference>
<dbReference type="PANTHER" id="PTHR48083:SF33">
    <property type="entry name" value="ACYL-COENZYME A DEHYDROGENASE"/>
    <property type="match status" value="1"/>
</dbReference>
<comment type="catalytic activity">
    <reaction evidence="12">
        <text>a medium-chain 2,3-saturated fatty acyl-CoA + oxidized [electron-transfer flavoprotein] + H(+) = a medium-chain (2E)-enoyl-CoA + reduced [electron-transfer flavoprotein]</text>
        <dbReference type="Rhea" id="RHEA:14477"/>
        <dbReference type="Rhea" id="RHEA-COMP:10685"/>
        <dbReference type="Rhea" id="RHEA-COMP:10686"/>
        <dbReference type="ChEBI" id="CHEBI:15378"/>
        <dbReference type="ChEBI" id="CHEBI:57692"/>
        <dbReference type="ChEBI" id="CHEBI:58307"/>
        <dbReference type="ChEBI" id="CHEBI:83723"/>
        <dbReference type="ChEBI" id="CHEBI:83726"/>
        <dbReference type="EC" id="1.3.8.7"/>
    </reaction>
</comment>
<dbReference type="InterPro" id="IPR015396">
    <property type="entry name" value="FadE_C"/>
</dbReference>
<keyword evidence="11" id="KW-0443">Lipid metabolism</keyword>
<feature type="domain" description="Acyl-CoA dehydrogenase/oxidase N-terminal" evidence="16">
    <location>
        <begin position="48"/>
        <end position="146"/>
    </location>
</feature>
<name>A0A3B0YAH5_9ZZZZ</name>
<protein>
    <recommendedName>
        <fullName evidence="6">Acyl-coenzyme A dehydrogenase</fullName>
        <ecNumber evidence="4">1.3.8.7</ecNumber>
        <ecNumber evidence="5">1.3.8.8</ecNumber>
    </recommendedName>
</protein>
<dbReference type="AlphaFoldDB" id="A0A3B0YAH5"/>
<dbReference type="InterPro" id="IPR036250">
    <property type="entry name" value="AcylCo_DH-like_C"/>
</dbReference>
<evidence type="ECO:0000256" key="11">
    <source>
        <dbReference type="ARBA" id="ARBA00023098"/>
    </source>
</evidence>
<dbReference type="GO" id="GO:0070991">
    <property type="term" value="F:medium-chain fatty acyl-CoA dehydrogenase activity"/>
    <property type="evidence" value="ECO:0007669"/>
    <property type="project" value="UniProtKB-EC"/>
</dbReference>
<feature type="domain" description="Acyl-CoA oxidase/dehydrogenase middle" evidence="15">
    <location>
        <begin position="150"/>
        <end position="242"/>
    </location>
</feature>
<dbReference type="Gene3D" id="1.10.540.10">
    <property type="entry name" value="Acyl-CoA dehydrogenase/oxidase, N-terminal domain"/>
    <property type="match status" value="1"/>
</dbReference>
<dbReference type="GO" id="GO:0004466">
    <property type="term" value="F:long-chain fatty acyl-CoA dehydrogenase activity"/>
    <property type="evidence" value="ECO:0007669"/>
    <property type="project" value="UniProtKB-EC"/>
</dbReference>
<dbReference type="Gene3D" id="1.20.140.10">
    <property type="entry name" value="Butyryl-CoA Dehydrogenase, subunit A, domain 3"/>
    <property type="match status" value="1"/>
</dbReference>
<evidence type="ECO:0000256" key="7">
    <source>
        <dbReference type="ARBA" id="ARBA00022630"/>
    </source>
</evidence>
<dbReference type="SUPFAM" id="SSF56645">
    <property type="entry name" value="Acyl-CoA dehydrogenase NM domain-like"/>
    <property type="match status" value="1"/>
</dbReference>
<dbReference type="NCBIfam" id="NF009586">
    <property type="entry name" value="PRK13026.1"/>
    <property type="match status" value="1"/>
</dbReference>
<keyword evidence="9" id="KW-0276">Fatty acid metabolism</keyword>
<dbReference type="EC" id="1.3.8.8" evidence="5"/>
<dbReference type="InterPro" id="IPR013786">
    <property type="entry name" value="AcylCoA_DH/ox_N"/>
</dbReference>
<evidence type="ECO:0000313" key="18">
    <source>
        <dbReference type="EMBL" id="VAW77825.1"/>
    </source>
</evidence>
<evidence type="ECO:0000256" key="10">
    <source>
        <dbReference type="ARBA" id="ARBA00023002"/>
    </source>
</evidence>
<dbReference type="GO" id="GO:0033539">
    <property type="term" value="P:fatty acid beta-oxidation using acyl-CoA dehydrogenase"/>
    <property type="evidence" value="ECO:0007669"/>
    <property type="project" value="InterPro"/>
</dbReference>
<gene>
    <name evidence="18" type="ORF">MNBD_GAMMA15-214</name>
</gene>
<dbReference type="EC" id="1.3.8.7" evidence="4"/>
<dbReference type="NCBIfam" id="NF007000">
    <property type="entry name" value="PRK09463.1"/>
    <property type="match status" value="1"/>
</dbReference>
<dbReference type="InterPro" id="IPR009075">
    <property type="entry name" value="AcylCo_DH/oxidase_C"/>
</dbReference>
<dbReference type="Gene3D" id="2.40.110.10">
    <property type="entry name" value="Butyryl-CoA Dehydrogenase, subunit A, domain 2"/>
    <property type="match status" value="1"/>
</dbReference>
<dbReference type="UniPathway" id="UPA00659"/>
<dbReference type="FunFam" id="1.10.540.10:FF:000004">
    <property type="entry name" value="Acyl-CoA dehydrogenase"/>
    <property type="match status" value="1"/>
</dbReference>
<dbReference type="InterPro" id="IPR006091">
    <property type="entry name" value="Acyl-CoA_Oxase/DH_mid-dom"/>
</dbReference>
<sequence length="719" mass="79102">REALEAGSVWWDGELFSGKPHWKTLLDLAPGTLSKEEQEFLDGPVEELCQMLDDWKITHDIFDLPEDVWQFLKDQRFFSMIIPKHYGGLGFSTLAHSAVVIKIGSRSGSAASTVMVPNSLGPAELLLHYGTDDQKDYYLPRLASGEEIPCFALTAPEAGSDAAAMPDRGFVCKGEFQGEKDVLGIRLNWEKRYTTLAPVATVLGLAFKLYDPEHLLGDTENIGITLALIPTDTPGISIGRRHIPLNMMFQNGPHTGKDVFIPIDWIIGGPSCAGKGWRMLMERLAVGRSVSLPALSTAVAKLSCRFTGAYAHVRTQFQLPIGRFEGVDEALARIAGYTYMMDAARTVTVDAVDAGEQPSVVSAIVKYHSTENMRKVVNDAMDVLAGAGISLGPRNILGRCYQSVPVGITVEGANILTRSLIIFGQGAVRSHPYVYQEMQSASDTDSRRALKTFDKALFGHIGQVISNMARTLFMGLTASHFVSPPVFGAASIYYQRLERMSSAFSLIADVTMLSLGGALKRKEKLSGRLADVFSHLYLASCVLKHYEDQGRHESDTPLMQWACEQSLFEIQQAFNALFQNFPNRPLAWVLRLLIFPGGRAFKPPGDKLGHKVASLIMEPSEARDRLTKGIYLSDSLLDPLGRVDDALLKVIAAEPARKRIHTAIKKNQLPADKPDEEIIELAVKESFINDEEAELVRAAMAARKEVIAVDDFPFDLSSE</sequence>
<dbReference type="GO" id="GO:0005737">
    <property type="term" value="C:cytoplasm"/>
    <property type="evidence" value="ECO:0007669"/>
    <property type="project" value="TreeGrafter"/>
</dbReference>
<dbReference type="InterPro" id="IPR009100">
    <property type="entry name" value="AcylCoA_DH/oxidase_NM_dom_sf"/>
</dbReference>
<dbReference type="Pfam" id="PF09317">
    <property type="entry name" value="ACDH_C"/>
    <property type="match status" value="1"/>
</dbReference>
<evidence type="ECO:0000259" key="16">
    <source>
        <dbReference type="Pfam" id="PF02771"/>
    </source>
</evidence>
<keyword evidence="10" id="KW-0560">Oxidoreductase</keyword>
<evidence type="ECO:0000256" key="4">
    <source>
        <dbReference type="ARBA" id="ARBA00012033"/>
    </source>
</evidence>
<reference evidence="18" key="1">
    <citation type="submission" date="2018-06" db="EMBL/GenBank/DDBJ databases">
        <authorList>
            <person name="Zhirakovskaya E."/>
        </authorList>
    </citation>
    <scope>NUCLEOTIDE SEQUENCE</scope>
</reference>
<evidence type="ECO:0000256" key="2">
    <source>
        <dbReference type="ARBA" id="ARBA00005005"/>
    </source>
</evidence>
<dbReference type="CDD" id="cd00567">
    <property type="entry name" value="ACAD"/>
    <property type="match status" value="1"/>
</dbReference>
<evidence type="ECO:0000256" key="5">
    <source>
        <dbReference type="ARBA" id="ARBA00012040"/>
    </source>
</evidence>
<evidence type="ECO:0000256" key="12">
    <source>
        <dbReference type="ARBA" id="ARBA00047882"/>
    </source>
</evidence>
<evidence type="ECO:0000256" key="13">
    <source>
        <dbReference type="ARBA" id="ARBA00049247"/>
    </source>
</evidence>
<feature type="domain" description="Acyl-CoA dehydrogenase C-terminal bacterial-type" evidence="17">
    <location>
        <begin position="428"/>
        <end position="712"/>
    </location>
</feature>
<evidence type="ECO:0000256" key="6">
    <source>
        <dbReference type="ARBA" id="ARBA00020144"/>
    </source>
</evidence>
<evidence type="ECO:0000256" key="3">
    <source>
        <dbReference type="ARBA" id="ARBA00009347"/>
    </source>
</evidence>
<dbReference type="Pfam" id="PF02770">
    <property type="entry name" value="Acyl-CoA_dh_M"/>
    <property type="match status" value="1"/>
</dbReference>
<dbReference type="FunFam" id="2.40.110.10:FF:000010">
    <property type="entry name" value="Acyl-CoA dehydrogenase"/>
    <property type="match status" value="1"/>
</dbReference>
<evidence type="ECO:0000259" key="17">
    <source>
        <dbReference type="Pfam" id="PF09317"/>
    </source>
</evidence>
<proteinExistence type="inferred from homology"/>
<dbReference type="EMBL" id="UOFN01000082">
    <property type="protein sequence ID" value="VAW77825.1"/>
    <property type="molecule type" value="Genomic_DNA"/>
</dbReference>
<feature type="non-terminal residue" evidence="18">
    <location>
        <position position="1"/>
    </location>
</feature>
<evidence type="ECO:0000256" key="1">
    <source>
        <dbReference type="ARBA" id="ARBA00001974"/>
    </source>
</evidence>
<dbReference type="Pfam" id="PF02771">
    <property type="entry name" value="Acyl-CoA_dh_N"/>
    <property type="match status" value="1"/>
</dbReference>
<organism evidence="18">
    <name type="scientific">hydrothermal vent metagenome</name>
    <dbReference type="NCBI Taxonomy" id="652676"/>
    <lineage>
        <taxon>unclassified sequences</taxon>
        <taxon>metagenomes</taxon>
        <taxon>ecological metagenomes</taxon>
    </lineage>
</organism>
<evidence type="ECO:0000259" key="15">
    <source>
        <dbReference type="Pfam" id="PF02770"/>
    </source>
</evidence>
<dbReference type="InterPro" id="IPR050741">
    <property type="entry name" value="Acyl-CoA_dehydrogenase"/>
</dbReference>